<protein>
    <recommendedName>
        <fullName evidence="4">Encoded protein</fullName>
    </recommendedName>
</protein>
<reference evidence="2" key="1">
    <citation type="submission" date="2017-08" db="EMBL/GenBank/DDBJ databases">
        <authorList>
            <person name="Polle J.E."/>
            <person name="Barry K."/>
            <person name="Cushman J."/>
            <person name="Schmutz J."/>
            <person name="Tran D."/>
            <person name="Hathwaick L.T."/>
            <person name="Yim W.C."/>
            <person name="Jenkins J."/>
            <person name="Mckie-Krisberg Z.M."/>
            <person name="Prochnik S."/>
            <person name="Lindquist E."/>
            <person name="Dockter R.B."/>
            <person name="Adam C."/>
            <person name="Molina H."/>
            <person name="Bunkerborg J."/>
            <person name="Jin E."/>
            <person name="Buchheim M."/>
            <person name="Magnuson J."/>
        </authorList>
    </citation>
    <scope>NUCLEOTIDE SEQUENCE</scope>
    <source>
        <strain evidence="2">CCAP 19/18</strain>
    </source>
</reference>
<feature type="compositionally biased region" description="Basic and acidic residues" evidence="1">
    <location>
        <begin position="1"/>
        <end position="14"/>
    </location>
</feature>
<evidence type="ECO:0000313" key="3">
    <source>
        <dbReference type="Proteomes" id="UP000815325"/>
    </source>
</evidence>
<evidence type="ECO:0008006" key="4">
    <source>
        <dbReference type="Google" id="ProtNLM"/>
    </source>
</evidence>
<keyword evidence="3" id="KW-1185">Reference proteome</keyword>
<proteinExistence type="predicted"/>
<dbReference type="EMBL" id="MU069775">
    <property type="protein sequence ID" value="KAF5834095.1"/>
    <property type="molecule type" value="Genomic_DNA"/>
</dbReference>
<feature type="region of interest" description="Disordered" evidence="1">
    <location>
        <begin position="1"/>
        <end position="25"/>
    </location>
</feature>
<organism evidence="2 3">
    <name type="scientific">Dunaliella salina</name>
    <name type="common">Green alga</name>
    <name type="synonym">Protococcus salinus</name>
    <dbReference type="NCBI Taxonomy" id="3046"/>
    <lineage>
        <taxon>Eukaryota</taxon>
        <taxon>Viridiplantae</taxon>
        <taxon>Chlorophyta</taxon>
        <taxon>core chlorophytes</taxon>
        <taxon>Chlorophyceae</taxon>
        <taxon>CS clade</taxon>
        <taxon>Chlamydomonadales</taxon>
        <taxon>Dunaliellaceae</taxon>
        <taxon>Dunaliella</taxon>
    </lineage>
</organism>
<evidence type="ECO:0000256" key="1">
    <source>
        <dbReference type="SAM" id="MobiDB-lite"/>
    </source>
</evidence>
<sequence length="62" mass="7144">MKEERLTRTDTSEKSHHHKWRTNSARTTQSLWGVQVLVVECHAWTTVCRRPLRSHPGSCSGS</sequence>
<accession>A0ABQ7GHK7</accession>
<dbReference type="Proteomes" id="UP000815325">
    <property type="component" value="Unassembled WGS sequence"/>
</dbReference>
<evidence type="ECO:0000313" key="2">
    <source>
        <dbReference type="EMBL" id="KAF5834095.1"/>
    </source>
</evidence>
<gene>
    <name evidence="2" type="ORF">DUNSADRAFT_9372</name>
</gene>
<comment type="caution">
    <text evidence="2">The sequence shown here is derived from an EMBL/GenBank/DDBJ whole genome shotgun (WGS) entry which is preliminary data.</text>
</comment>
<name>A0ABQ7GHK7_DUNSA</name>